<protein>
    <submittedName>
        <fullName evidence="2">Uncharacterized protein</fullName>
    </submittedName>
</protein>
<proteinExistence type="predicted"/>
<dbReference type="OrthoDB" id="10451772at2759"/>
<sequence length="198" mass="22356">MRDLNAGKGGDSQSHFAKRRMSNGPFAVKDSIDRISHKGGYHDKPRASTQSGPFAHGTCTRAKNSEKSGKEHQNASCCEPCVAGVDSTGNCAAMMLDLEPGLIVRKKRPSAWHTVLTTLDILLTQSSTWNWRDRLRRFPGRVVIAYWNRDSQDTNVSDRYVRRSLSVTLILLDYERNIKQGYISTRREDQPSQQQRCS</sequence>
<evidence type="ECO:0000313" key="3">
    <source>
        <dbReference type="Proteomes" id="UP001056436"/>
    </source>
</evidence>
<dbReference type="EMBL" id="SDAQ01000020">
    <property type="protein sequence ID" value="KAI3554916.1"/>
    <property type="molecule type" value="Genomic_DNA"/>
</dbReference>
<organism evidence="2 3">
    <name type="scientific">Colletotrichum abscissum</name>
    <dbReference type="NCBI Taxonomy" id="1671311"/>
    <lineage>
        <taxon>Eukaryota</taxon>
        <taxon>Fungi</taxon>
        <taxon>Dikarya</taxon>
        <taxon>Ascomycota</taxon>
        <taxon>Pezizomycotina</taxon>
        <taxon>Sordariomycetes</taxon>
        <taxon>Hypocreomycetidae</taxon>
        <taxon>Glomerellales</taxon>
        <taxon>Glomerellaceae</taxon>
        <taxon>Colletotrichum</taxon>
        <taxon>Colletotrichum acutatum species complex</taxon>
    </lineage>
</organism>
<comment type="caution">
    <text evidence="2">The sequence shown here is derived from an EMBL/GenBank/DDBJ whole genome shotgun (WGS) entry which is preliminary data.</text>
</comment>
<reference evidence="2" key="1">
    <citation type="submission" date="2019-01" db="EMBL/GenBank/DDBJ databases">
        <title>Colletotrichum abscissum LGMF1257.</title>
        <authorList>
            <person name="Baroncelli R."/>
        </authorList>
    </citation>
    <scope>NUCLEOTIDE SEQUENCE</scope>
    <source>
        <strain evidence="2">Ca142</strain>
    </source>
</reference>
<accession>A0A9P9XK40</accession>
<gene>
    <name evidence="2" type="ORF">CABS02_04755</name>
</gene>
<evidence type="ECO:0000256" key="1">
    <source>
        <dbReference type="SAM" id="MobiDB-lite"/>
    </source>
</evidence>
<keyword evidence="3" id="KW-1185">Reference proteome</keyword>
<name>A0A9P9XK40_9PEZI</name>
<feature type="compositionally biased region" description="Basic and acidic residues" evidence="1">
    <location>
        <begin position="30"/>
        <end position="46"/>
    </location>
</feature>
<feature type="region of interest" description="Disordered" evidence="1">
    <location>
        <begin position="1"/>
        <end position="73"/>
    </location>
</feature>
<dbReference type="AlphaFoldDB" id="A0A9P9XK40"/>
<evidence type="ECO:0000313" key="2">
    <source>
        <dbReference type="EMBL" id="KAI3554916.1"/>
    </source>
</evidence>
<feature type="compositionally biased region" description="Basic and acidic residues" evidence="1">
    <location>
        <begin position="63"/>
        <end position="73"/>
    </location>
</feature>
<dbReference type="Proteomes" id="UP001056436">
    <property type="component" value="Unassembled WGS sequence"/>
</dbReference>